<evidence type="ECO:0000313" key="3">
    <source>
        <dbReference type="Proteomes" id="UP000241587"/>
    </source>
</evidence>
<evidence type="ECO:0000256" key="1">
    <source>
        <dbReference type="SAM" id="MobiDB-lite"/>
    </source>
</evidence>
<dbReference type="Proteomes" id="UP000241587">
    <property type="component" value="Unassembled WGS sequence"/>
</dbReference>
<evidence type="ECO:0000313" key="2">
    <source>
        <dbReference type="EMBL" id="PTD03050.1"/>
    </source>
</evidence>
<dbReference type="EMBL" id="PVEM01000016">
    <property type="protein sequence ID" value="PTD03050.1"/>
    <property type="molecule type" value="Genomic_DNA"/>
</dbReference>
<accession>A0A2T4GHW4</accession>
<protein>
    <submittedName>
        <fullName evidence="2">Uncharacterized protein</fullName>
    </submittedName>
</protein>
<gene>
    <name evidence="2" type="ORF">FCULG_00009214</name>
</gene>
<comment type="caution">
    <text evidence="2">The sequence shown here is derived from an EMBL/GenBank/DDBJ whole genome shotgun (WGS) entry which is preliminary data.</text>
</comment>
<dbReference type="OMA" id="GWGDYDH"/>
<organism evidence="2 3">
    <name type="scientific">Fusarium culmorum</name>
    <dbReference type="NCBI Taxonomy" id="5516"/>
    <lineage>
        <taxon>Eukaryota</taxon>
        <taxon>Fungi</taxon>
        <taxon>Dikarya</taxon>
        <taxon>Ascomycota</taxon>
        <taxon>Pezizomycotina</taxon>
        <taxon>Sordariomycetes</taxon>
        <taxon>Hypocreomycetidae</taxon>
        <taxon>Hypocreales</taxon>
        <taxon>Nectriaceae</taxon>
        <taxon>Fusarium</taxon>
    </lineage>
</organism>
<dbReference type="AlphaFoldDB" id="A0A2T4GHW4"/>
<sequence length="348" mass="38752">MADKSMEEIPSLPFRYKPPHAHAPETQQASTPKSIDITSRRSAPPTSAVAPKQRLAKADPVAPVSKATSTASRPVGTAPAPPPRDCGTVDDSAKCDPVRMKEALMDLRYPPAYTYSKGWNKSQVEHATMMRMLDWGKEDQISLVVAYGNDEKTLQVRCQAVPSPLDIDAKHRDKIWIYVVSPQASSITKRITLDELPKWKAQGWKEFHVAEDSSVEGTDFETRKIPLIQDVYTTGNPVNDTLRNFKTRVAISERSDGISWTTEHLLTSQDGAQAVVATSKEFIGPLDHEHSLVCATSRGHHIKYPRPGKVGPGWGDYDHYQEWQAQGRKVTSDMVPEKIWDNSMPEVV</sequence>
<feature type="compositionally biased region" description="Polar residues" evidence="1">
    <location>
        <begin position="25"/>
        <end position="45"/>
    </location>
</feature>
<reference evidence="2 3" key="1">
    <citation type="submission" date="2018-02" db="EMBL/GenBank/DDBJ databases">
        <title>Fusarium culmorum secondary metabolites in fungal-bacterial-plant interactions.</title>
        <authorList>
            <person name="Schmidt R."/>
        </authorList>
    </citation>
    <scope>NUCLEOTIDE SEQUENCE [LARGE SCALE GENOMIC DNA]</scope>
    <source>
        <strain evidence="2 3">PV</strain>
    </source>
</reference>
<keyword evidence="3" id="KW-1185">Reference proteome</keyword>
<proteinExistence type="predicted"/>
<dbReference type="OrthoDB" id="4743586at2759"/>
<name>A0A2T4GHW4_FUSCU</name>
<feature type="region of interest" description="Disordered" evidence="1">
    <location>
        <begin position="1"/>
        <end position="93"/>
    </location>
</feature>